<dbReference type="CDD" id="cd04301">
    <property type="entry name" value="NAT_SF"/>
    <property type="match status" value="1"/>
</dbReference>
<reference evidence="4" key="1">
    <citation type="submission" date="2018-12" db="EMBL/GenBank/DDBJ databases">
        <title>Novel natural products biosynthetic potential of the class Ktedonobacteria.</title>
        <authorList>
            <person name="Zheng Y."/>
            <person name="Saitou A."/>
            <person name="Wang C.M."/>
            <person name="Toyoda A."/>
            <person name="Minakuchi Y."/>
            <person name="Sekiguchi Y."/>
            <person name="Ueda K."/>
            <person name="Takano H."/>
            <person name="Sakai Y."/>
            <person name="Yokota A."/>
            <person name="Yabe S."/>
        </authorList>
    </citation>
    <scope>NUCLEOTIDE SEQUENCE</scope>
    <source>
        <strain evidence="4">COM3</strain>
    </source>
</reference>
<proteinExistence type="predicted"/>
<organism evidence="4">
    <name type="scientific">Thermosporothrix sp. COM3</name>
    <dbReference type="NCBI Taxonomy" id="2490863"/>
    <lineage>
        <taxon>Bacteria</taxon>
        <taxon>Bacillati</taxon>
        <taxon>Chloroflexota</taxon>
        <taxon>Ktedonobacteria</taxon>
        <taxon>Ktedonobacterales</taxon>
        <taxon>Thermosporotrichaceae</taxon>
        <taxon>Thermosporothrix</taxon>
    </lineage>
</organism>
<accession>A0A455SH18</accession>
<dbReference type="GO" id="GO:0016747">
    <property type="term" value="F:acyltransferase activity, transferring groups other than amino-acyl groups"/>
    <property type="evidence" value="ECO:0007669"/>
    <property type="project" value="InterPro"/>
</dbReference>
<dbReference type="InterPro" id="IPR016181">
    <property type="entry name" value="Acyl_CoA_acyltransferase"/>
</dbReference>
<dbReference type="InterPro" id="IPR050832">
    <property type="entry name" value="Bact_Acetyltransf"/>
</dbReference>
<dbReference type="SUPFAM" id="SSF55729">
    <property type="entry name" value="Acyl-CoA N-acyltransferases (Nat)"/>
    <property type="match status" value="1"/>
</dbReference>
<dbReference type="PROSITE" id="PS51186">
    <property type="entry name" value="GNAT"/>
    <property type="match status" value="1"/>
</dbReference>
<dbReference type="PANTHER" id="PTHR43877">
    <property type="entry name" value="AMINOALKYLPHOSPHONATE N-ACETYLTRANSFERASE-RELATED-RELATED"/>
    <property type="match status" value="1"/>
</dbReference>
<evidence type="ECO:0000313" key="4">
    <source>
        <dbReference type="EMBL" id="BBH85425.1"/>
    </source>
</evidence>
<evidence type="ECO:0000256" key="1">
    <source>
        <dbReference type="ARBA" id="ARBA00022679"/>
    </source>
</evidence>
<dbReference type="Gene3D" id="3.40.630.30">
    <property type="match status" value="1"/>
</dbReference>
<evidence type="ECO:0000256" key="2">
    <source>
        <dbReference type="ARBA" id="ARBA00023315"/>
    </source>
</evidence>
<dbReference type="Pfam" id="PF00583">
    <property type="entry name" value="Acetyltransf_1"/>
    <property type="match status" value="1"/>
</dbReference>
<keyword evidence="1" id="KW-0808">Transferase</keyword>
<evidence type="ECO:0000259" key="3">
    <source>
        <dbReference type="PROSITE" id="PS51186"/>
    </source>
</evidence>
<feature type="domain" description="N-acetyltransferase" evidence="3">
    <location>
        <begin position="166"/>
        <end position="328"/>
    </location>
</feature>
<keyword evidence="2" id="KW-0012">Acyltransferase</keyword>
<dbReference type="EMBL" id="AP019376">
    <property type="protein sequence ID" value="BBH85425.1"/>
    <property type="molecule type" value="Genomic_DNA"/>
</dbReference>
<dbReference type="InterPro" id="IPR000182">
    <property type="entry name" value="GNAT_dom"/>
</dbReference>
<dbReference type="AlphaFoldDB" id="A0A455SH18"/>
<gene>
    <name evidence="4" type="ORF">KTC_01760</name>
</gene>
<protein>
    <recommendedName>
        <fullName evidence="3">N-acetyltransferase domain-containing protein</fullName>
    </recommendedName>
</protein>
<name>A0A455SH18_9CHLR</name>
<sequence length="328" mass="37432">MITLRPSQPDDSPALLTLFQAQEQRQHQQDQRLALHTPQQIRAFLEQEPGFVALNSAGQIRGYVQPAIWEVAPDSILQAFLTPQNGTVRLVLPHLEEDDALEVLQRCLEQAEQYWQAHHTTGDLVRWPSTDPWIFPALTPFGFQLDSICAMHNPTTVTAAPKPATVRIRKARPTDEKLLLQLLEEELRYHEAYTPFVRYCEAAHISFQRALRRLWAGEPDAPIVFVAETQDTIIGMAENSLLPLTAEDTPGFVPAGIHWSIDNICVLSSWRGRGIGRQLLTAVFEKYQHVSPLHSMLLWYNPDNPQAAHFWQATGFRPLWTTYQRIHK</sequence>